<keyword evidence="3" id="KW-1185">Reference proteome</keyword>
<dbReference type="EMBL" id="JMIH01000015">
    <property type="protein sequence ID" value="KEO74469.1"/>
    <property type="molecule type" value="Genomic_DNA"/>
</dbReference>
<organism evidence="2 3">
    <name type="scientific">Anditalea andensis</name>
    <dbReference type="NCBI Taxonomy" id="1048983"/>
    <lineage>
        <taxon>Bacteria</taxon>
        <taxon>Pseudomonadati</taxon>
        <taxon>Bacteroidota</taxon>
        <taxon>Cytophagia</taxon>
        <taxon>Cytophagales</taxon>
        <taxon>Cytophagaceae</taxon>
        <taxon>Anditalea</taxon>
    </lineage>
</organism>
<proteinExistence type="predicted"/>
<feature type="transmembrane region" description="Helical" evidence="1">
    <location>
        <begin position="128"/>
        <end position="147"/>
    </location>
</feature>
<feature type="transmembrane region" description="Helical" evidence="1">
    <location>
        <begin position="66"/>
        <end position="85"/>
    </location>
</feature>
<sequence length="540" mass="61682">MNDFKLLFKKDFYIVLNNIKLILRNPFRLIPYALLVGYFSLFYFRGRSQRFGDSSTDLKELQGIDYGTQNVIGTLTVIGLIFLTFQLFRATKKNVSFFTMADVNFLFTSPVSPANILIYYMVRSLLPAIGMSLIFIVYGASQMSAAFDLQYSDMILMAIAIALFFFMLSPIKFLIYTLNTKYGILPQIKLGILAMGVILALMIVIPGILADKFWQGMFAWISADWFSLFPLVGWSRGIFGYLYHRNFWISLCFMLPYLVLFFIVLKLVLVHSDEYYEDVLETTQSNEEKKDKIKQKKGNSESAFSLNSGKKLNLPDFGWGANALYWRTYVHSSRQDFHPLFGIYSLGLAAIGVILAILSRMDIMTHKLVYGYFLSTVLLYFIAGMSRSQMGDLKKPFYILIPDTWSAKFWNLIRLDIYQSLIFSVLLIVPTVFIAELDGWLIVMFPICLLSFYITGFTISLTAHVGFEEAWDRKFIKPLITGGVLVFGILPALAMGLFVYLISHQFAYGMWGIGIAMLVVAGIMLHVSLDMMKKVEFKEV</sequence>
<dbReference type="STRING" id="1048983.EL17_06950"/>
<name>A0A074KZV6_9BACT</name>
<reference evidence="2 3" key="1">
    <citation type="submission" date="2014-04" db="EMBL/GenBank/DDBJ databases">
        <title>Characterization and application of a salt tolerant electro-active bacterium.</title>
        <authorList>
            <person name="Yang L."/>
            <person name="Wei S."/>
            <person name="Tay Q.X.M."/>
        </authorList>
    </citation>
    <scope>NUCLEOTIDE SEQUENCE [LARGE SCALE GENOMIC DNA]</scope>
    <source>
        <strain evidence="2 3">LY1</strain>
    </source>
</reference>
<dbReference type="OrthoDB" id="816862at2"/>
<feature type="transmembrane region" description="Helical" evidence="1">
    <location>
        <begin position="154"/>
        <end position="178"/>
    </location>
</feature>
<feature type="transmembrane region" description="Helical" evidence="1">
    <location>
        <begin position="479"/>
        <end position="502"/>
    </location>
</feature>
<dbReference type="Pfam" id="PF16962">
    <property type="entry name" value="ABC_export"/>
    <property type="match status" value="1"/>
</dbReference>
<evidence type="ECO:0000313" key="2">
    <source>
        <dbReference type="EMBL" id="KEO74469.1"/>
    </source>
</evidence>
<feature type="transmembrane region" description="Helical" evidence="1">
    <location>
        <begin position="417"/>
        <end position="435"/>
    </location>
</feature>
<keyword evidence="1" id="KW-0472">Membrane</keyword>
<keyword evidence="1" id="KW-0812">Transmembrane</keyword>
<dbReference type="AlphaFoldDB" id="A0A074KZV6"/>
<feature type="transmembrane region" description="Helical" evidence="1">
    <location>
        <begin position="190"/>
        <end position="210"/>
    </location>
</feature>
<keyword evidence="1" id="KW-1133">Transmembrane helix</keyword>
<protein>
    <submittedName>
        <fullName evidence="2">Uncharacterized protein</fullName>
    </submittedName>
</protein>
<dbReference type="eggNOG" id="ENOG5032RG0">
    <property type="taxonomic scope" value="Bacteria"/>
</dbReference>
<feature type="transmembrane region" description="Helical" evidence="1">
    <location>
        <begin position="29"/>
        <end position="46"/>
    </location>
</feature>
<gene>
    <name evidence="2" type="ORF">EL17_06950</name>
</gene>
<dbReference type="Proteomes" id="UP000027821">
    <property type="component" value="Unassembled WGS sequence"/>
</dbReference>
<feature type="transmembrane region" description="Helical" evidence="1">
    <location>
        <begin position="369"/>
        <end position="386"/>
    </location>
</feature>
<feature type="transmembrane region" description="Helical" evidence="1">
    <location>
        <begin position="441"/>
        <end position="467"/>
    </location>
</feature>
<accession>A0A074KZV6</accession>
<feature type="transmembrane region" description="Helical" evidence="1">
    <location>
        <begin position="337"/>
        <end position="357"/>
    </location>
</feature>
<feature type="transmembrane region" description="Helical" evidence="1">
    <location>
        <begin position="247"/>
        <end position="269"/>
    </location>
</feature>
<evidence type="ECO:0000256" key="1">
    <source>
        <dbReference type="SAM" id="Phobius"/>
    </source>
</evidence>
<feature type="transmembrane region" description="Helical" evidence="1">
    <location>
        <begin position="217"/>
        <end position="235"/>
    </location>
</feature>
<dbReference type="InterPro" id="IPR031584">
    <property type="entry name" value="Put_ABC_export"/>
</dbReference>
<comment type="caution">
    <text evidence="2">The sequence shown here is derived from an EMBL/GenBank/DDBJ whole genome shotgun (WGS) entry which is preliminary data.</text>
</comment>
<feature type="transmembrane region" description="Helical" evidence="1">
    <location>
        <begin position="508"/>
        <end position="529"/>
    </location>
</feature>
<evidence type="ECO:0000313" key="3">
    <source>
        <dbReference type="Proteomes" id="UP000027821"/>
    </source>
</evidence>
<dbReference type="RefSeq" id="WP_035072455.1">
    <property type="nucleotide sequence ID" value="NZ_JMIH01000015.1"/>
</dbReference>